<protein>
    <recommendedName>
        <fullName evidence="3">DUF481 domain-containing protein</fullName>
    </recommendedName>
</protein>
<comment type="caution">
    <text evidence="1">The sequence shown here is derived from an EMBL/GenBank/DDBJ whole genome shotgun (WGS) entry which is preliminary data.</text>
</comment>
<accession>A0A2S7W9U5</accession>
<reference evidence="1 2" key="1">
    <citation type="submission" date="2016-12" db="EMBL/GenBank/DDBJ databases">
        <title>Trade-off between light-utilization and light-protection in marine flavobacteria.</title>
        <authorList>
            <person name="Kumagai Y."/>
            <person name="Yoshizawa S."/>
            <person name="Kogure K."/>
            <person name="Iwasaki W."/>
        </authorList>
    </citation>
    <scope>NUCLEOTIDE SEQUENCE [LARGE SCALE GENOMIC DNA]</scope>
    <source>
        <strain evidence="1 2">KCTC 22729</strain>
    </source>
</reference>
<organism evidence="1 2">
    <name type="scientific">Polaribacter gangjinensis</name>
    <dbReference type="NCBI Taxonomy" id="574710"/>
    <lineage>
        <taxon>Bacteria</taxon>
        <taxon>Pseudomonadati</taxon>
        <taxon>Bacteroidota</taxon>
        <taxon>Flavobacteriia</taxon>
        <taxon>Flavobacteriales</taxon>
        <taxon>Flavobacteriaceae</taxon>
    </lineage>
</organism>
<dbReference type="EMBL" id="MSCL01000001">
    <property type="protein sequence ID" value="PQJ74410.1"/>
    <property type="molecule type" value="Genomic_DNA"/>
</dbReference>
<dbReference type="AlphaFoldDB" id="A0A2S7W9U5"/>
<proteinExistence type="predicted"/>
<evidence type="ECO:0008006" key="3">
    <source>
        <dbReference type="Google" id="ProtNLM"/>
    </source>
</evidence>
<dbReference type="Proteomes" id="UP000237608">
    <property type="component" value="Unassembled WGS sequence"/>
</dbReference>
<keyword evidence="2" id="KW-1185">Reference proteome</keyword>
<dbReference type="InterPro" id="IPR007433">
    <property type="entry name" value="DUF481"/>
</dbReference>
<dbReference type="Pfam" id="PF04338">
    <property type="entry name" value="DUF481"/>
    <property type="match status" value="1"/>
</dbReference>
<gene>
    <name evidence="1" type="ORF">BTO13_03610</name>
</gene>
<evidence type="ECO:0000313" key="2">
    <source>
        <dbReference type="Proteomes" id="UP000237608"/>
    </source>
</evidence>
<sequence length="319" mass="36329">MVSQSDTLVFNTGNKMIGEIKKMEKGVLEIDVPYGKENFKIKWSDIKEIYTSNKFLVTVNTKLYRGKIATVISEKVKIFDKNEEFIVCDLKNILFINEVNEVLKNRFSASLEMGFNLTKSQNTQQFSLRSSLGYKTDKANIEVSYSVLTTNQNESEPAKRTDGLINYRRILINRWYAIGSVVTLSNSTQKIDIRANTQIGVGNYIFANSKGYWGVKSGVNNNLEKFANNFSTLNSWEGYLGSELNLYDMEDFNLALVLMNYSSFTDSGRYRADITFDIKYDLPLNLFVKAGISFNYDNKPTLGASTSDYILRTGFGWEL</sequence>
<evidence type="ECO:0000313" key="1">
    <source>
        <dbReference type="EMBL" id="PQJ74410.1"/>
    </source>
</evidence>
<name>A0A2S7W9U5_9FLAO</name>